<evidence type="ECO:0000256" key="3">
    <source>
        <dbReference type="SAM" id="MobiDB-lite"/>
    </source>
</evidence>
<organism evidence="5 6">
    <name type="scientific">Rickenella mellea</name>
    <dbReference type="NCBI Taxonomy" id="50990"/>
    <lineage>
        <taxon>Eukaryota</taxon>
        <taxon>Fungi</taxon>
        <taxon>Dikarya</taxon>
        <taxon>Basidiomycota</taxon>
        <taxon>Agaricomycotina</taxon>
        <taxon>Agaricomycetes</taxon>
        <taxon>Hymenochaetales</taxon>
        <taxon>Rickenellaceae</taxon>
        <taxon>Rickenella</taxon>
    </lineage>
</organism>
<keyword evidence="1" id="KW-0862">Zinc</keyword>
<accession>A0A4Y7Q1Y0</accession>
<evidence type="ECO:0000256" key="2">
    <source>
        <dbReference type="SAM" id="Coils"/>
    </source>
</evidence>
<evidence type="ECO:0000313" key="5">
    <source>
        <dbReference type="EMBL" id="TDL21415.1"/>
    </source>
</evidence>
<keyword evidence="2" id="KW-0175">Coiled coil</keyword>
<keyword evidence="1" id="KW-0479">Metal-binding</keyword>
<keyword evidence="1" id="KW-0863">Zinc-finger</keyword>
<sequence>MPPTSTDTPQCPICHEAITPSMKLVVSPDCGHVMCLACSERFFAGLKRKGCPMCRNPTKPDSLVPVYVDFRSSTTNRTHESDCVEERMKDATDSLSKAAFSNGDIVKSEDREFRSTLELQGTHVIGILKSCLHPEEGQLSASRDRNDQGQIFTRTGKFLTNVAKASDITGAIRGILHEIGAQLREYQETYHAISSIIDTRERLQKQVDDLKARLANEELNHVRDVDQITNNASENARQLQDDAKERETELHRQMARLRDDLRAETLMRKKAVQWEIELVREVDKYKIKAYNNRKKLLAERKHSAELQRRVDKMSGGSPRRLPLPSSDDSLEIEGLEDEIVEGPPPSGNLPTSQGTILLSRCEVGLISVRFELSTSVMFSANGRVLSHRAPNLTRRGAGKAKAKNSVTRRLGTRQWTCRVHKR</sequence>
<dbReference type="InterPro" id="IPR001841">
    <property type="entry name" value="Znf_RING"/>
</dbReference>
<feature type="region of interest" description="Disordered" evidence="3">
    <location>
        <begin position="307"/>
        <end position="328"/>
    </location>
</feature>
<dbReference type="SUPFAM" id="SSF57850">
    <property type="entry name" value="RING/U-box"/>
    <property type="match status" value="1"/>
</dbReference>
<dbReference type="VEuPathDB" id="FungiDB:BD410DRAFT_304508"/>
<dbReference type="PROSITE" id="PS50089">
    <property type="entry name" value="ZF_RING_2"/>
    <property type="match status" value="1"/>
</dbReference>
<protein>
    <recommendedName>
        <fullName evidence="4">RING-type domain-containing protein</fullName>
    </recommendedName>
</protein>
<evidence type="ECO:0000259" key="4">
    <source>
        <dbReference type="PROSITE" id="PS50089"/>
    </source>
</evidence>
<dbReference type="Proteomes" id="UP000294933">
    <property type="component" value="Unassembled WGS sequence"/>
</dbReference>
<dbReference type="EMBL" id="ML170181">
    <property type="protein sequence ID" value="TDL21415.1"/>
    <property type="molecule type" value="Genomic_DNA"/>
</dbReference>
<dbReference type="Gene3D" id="3.30.40.10">
    <property type="entry name" value="Zinc/RING finger domain, C3HC4 (zinc finger)"/>
    <property type="match status" value="1"/>
</dbReference>
<keyword evidence="6" id="KW-1185">Reference proteome</keyword>
<reference evidence="5 6" key="1">
    <citation type="submission" date="2018-06" db="EMBL/GenBank/DDBJ databases">
        <title>A transcriptomic atlas of mushroom development highlights an independent origin of complex multicellularity.</title>
        <authorList>
            <consortium name="DOE Joint Genome Institute"/>
            <person name="Krizsan K."/>
            <person name="Almasi E."/>
            <person name="Merenyi Z."/>
            <person name="Sahu N."/>
            <person name="Viragh M."/>
            <person name="Koszo T."/>
            <person name="Mondo S."/>
            <person name="Kiss B."/>
            <person name="Balint B."/>
            <person name="Kues U."/>
            <person name="Barry K."/>
            <person name="Hegedus J.C."/>
            <person name="Henrissat B."/>
            <person name="Johnson J."/>
            <person name="Lipzen A."/>
            <person name="Ohm R."/>
            <person name="Nagy I."/>
            <person name="Pangilinan J."/>
            <person name="Yan J."/>
            <person name="Xiong Y."/>
            <person name="Grigoriev I.V."/>
            <person name="Hibbett D.S."/>
            <person name="Nagy L.G."/>
        </authorList>
    </citation>
    <scope>NUCLEOTIDE SEQUENCE [LARGE SCALE GENOMIC DNA]</scope>
    <source>
        <strain evidence="5 6">SZMC22713</strain>
    </source>
</reference>
<evidence type="ECO:0000256" key="1">
    <source>
        <dbReference type="PROSITE-ProRule" id="PRU00175"/>
    </source>
</evidence>
<dbReference type="InterPro" id="IPR013083">
    <property type="entry name" value="Znf_RING/FYVE/PHD"/>
</dbReference>
<evidence type="ECO:0000313" key="6">
    <source>
        <dbReference type="Proteomes" id="UP000294933"/>
    </source>
</evidence>
<feature type="coiled-coil region" evidence="2">
    <location>
        <begin position="193"/>
        <end position="260"/>
    </location>
</feature>
<dbReference type="CDD" id="cd16449">
    <property type="entry name" value="RING-HC"/>
    <property type="match status" value="1"/>
</dbReference>
<dbReference type="STRING" id="50990.A0A4Y7Q1Y0"/>
<name>A0A4Y7Q1Y0_9AGAM</name>
<dbReference type="Pfam" id="PF13639">
    <property type="entry name" value="zf-RING_2"/>
    <property type="match status" value="1"/>
</dbReference>
<gene>
    <name evidence="5" type="ORF">BD410DRAFT_304508</name>
</gene>
<feature type="domain" description="RING-type" evidence="4">
    <location>
        <begin position="11"/>
        <end position="55"/>
    </location>
</feature>
<dbReference type="SMART" id="SM00184">
    <property type="entry name" value="RING"/>
    <property type="match status" value="1"/>
</dbReference>
<dbReference type="AlphaFoldDB" id="A0A4Y7Q1Y0"/>
<dbReference type="GO" id="GO:0008270">
    <property type="term" value="F:zinc ion binding"/>
    <property type="evidence" value="ECO:0007669"/>
    <property type="project" value="UniProtKB-KW"/>
</dbReference>
<proteinExistence type="predicted"/>